<dbReference type="AlphaFoldDB" id="A0A835V762"/>
<dbReference type="EMBL" id="JADCNL010000003">
    <property type="protein sequence ID" value="KAG0487942.1"/>
    <property type="molecule type" value="Genomic_DNA"/>
</dbReference>
<proteinExistence type="inferred from homology"/>
<protein>
    <recommendedName>
        <fullName evidence="2">Carboxypeptidase</fullName>
        <ecNumber evidence="2">3.4.16.-</ecNumber>
    </recommendedName>
</protein>
<evidence type="ECO:0000313" key="4">
    <source>
        <dbReference type="Proteomes" id="UP000636800"/>
    </source>
</evidence>
<sequence length="374" mass="41707">MWPPRGIPYNLIAMGRMHPSFPVCRQRSSEAINSAFCLPTPTWNPSPYGAIYRCDLCSNLMELTANGPGNFQWPLPLFRFAGCYPLLILLLAATGGSTDGPAAEAGPDRPSPLPAPLVLWLNGGPGCSSIAYGASEELGPFHIHPDGRNLYINPFSWNNVANILFLESPAGVGFSYSKTTSDLYTVGDQRTVQVQEFYIAGESYAGHYVPQLSQLVYRKNKVIQNPIINFKGFMVGNAVTDDYNDYIGTFEYWWSHGLISDKTYSDLKVACPSQSSEHPSVQCLKLQNTAAEEMGNIDPYSIYSPTCNTSTSSFFHKRKGHYPWMSRAYDPCTVRYAQVYYNLPEVQTALHANVTGLNYTWKDCRLVLYGFSLW</sequence>
<name>A0A835V762_VANPL</name>
<dbReference type="Gene3D" id="6.10.250.940">
    <property type="match status" value="1"/>
</dbReference>
<dbReference type="Proteomes" id="UP000636800">
    <property type="component" value="Chromosome 3"/>
</dbReference>
<keyword evidence="4" id="KW-1185">Reference proteome</keyword>
<dbReference type="GO" id="GO:0005773">
    <property type="term" value="C:vacuole"/>
    <property type="evidence" value="ECO:0007669"/>
    <property type="project" value="TreeGrafter"/>
</dbReference>
<dbReference type="GO" id="GO:0006508">
    <property type="term" value="P:proteolysis"/>
    <property type="evidence" value="ECO:0007669"/>
    <property type="project" value="UniProtKB-KW"/>
</dbReference>
<organism evidence="3 4">
    <name type="scientific">Vanilla planifolia</name>
    <name type="common">Vanilla</name>
    <dbReference type="NCBI Taxonomy" id="51239"/>
    <lineage>
        <taxon>Eukaryota</taxon>
        <taxon>Viridiplantae</taxon>
        <taxon>Streptophyta</taxon>
        <taxon>Embryophyta</taxon>
        <taxon>Tracheophyta</taxon>
        <taxon>Spermatophyta</taxon>
        <taxon>Magnoliopsida</taxon>
        <taxon>Liliopsida</taxon>
        <taxon>Asparagales</taxon>
        <taxon>Orchidaceae</taxon>
        <taxon>Vanilloideae</taxon>
        <taxon>Vanilleae</taxon>
        <taxon>Vanilla</taxon>
    </lineage>
</organism>
<reference evidence="3 4" key="1">
    <citation type="journal article" date="2020" name="Nat. Food">
        <title>A phased Vanilla planifolia genome enables genetic improvement of flavour and production.</title>
        <authorList>
            <person name="Hasing T."/>
            <person name="Tang H."/>
            <person name="Brym M."/>
            <person name="Khazi F."/>
            <person name="Huang T."/>
            <person name="Chambers A.H."/>
        </authorList>
    </citation>
    <scope>NUCLEOTIDE SEQUENCE [LARGE SCALE GENOMIC DNA]</scope>
    <source>
        <tissue evidence="3">Leaf</tissue>
    </source>
</reference>
<dbReference type="InterPro" id="IPR029058">
    <property type="entry name" value="AB_hydrolase_fold"/>
</dbReference>
<dbReference type="PRINTS" id="PR00724">
    <property type="entry name" value="CRBOXYPTASEC"/>
</dbReference>
<evidence type="ECO:0000256" key="1">
    <source>
        <dbReference type="ARBA" id="ARBA00009431"/>
    </source>
</evidence>
<gene>
    <name evidence="3" type="ORF">HPP92_006753</name>
</gene>
<dbReference type="EC" id="3.4.16.-" evidence="2"/>
<accession>A0A835V762</accession>
<dbReference type="OrthoDB" id="551431at2759"/>
<evidence type="ECO:0000313" key="3">
    <source>
        <dbReference type="EMBL" id="KAG0487942.1"/>
    </source>
</evidence>
<keyword evidence="2" id="KW-0121">Carboxypeptidase</keyword>
<keyword evidence="2" id="KW-0378">Hydrolase</keyword>
<dbReference type="InterPro" id="IPR018202">
    <property type="entry name" value="Ser_caboxypep_ser_AS"/>
</dbReference>
<dbReference type="Gene3D" id="3.40.50.1820">
    <property type="entry name" value="alpha/beta hydrolase"/>
    <property type="match status" value="1"/>
</dbReference>
<dbReference type="SUPFAM" id="SSF53474">
    <property type="entry name" value="alpha/beta-Hydrolases"/>
    <property type="match status" value="1"/>
</dbReference>
<dbReference type="PANTHER" id="PTHR11802:SF198">
    <property type="entry name" value="SERINE CARBOXYPEPTIDASE-LIKE 27"/>
    <property type="match status" value="1"/>
</dbReference>
<dbReference type="PANTHER" id="PTHR11802">
    <property type="entry name" value="SERINE PROTEASE FAMILY S10 SERINE CARBOXYPEPTIDASE"/>
    <property type="match status" value="1"/>
</dbReference>
<evidence type="ECO:0000256" key="2">
    <source>
        <dbReference type="RuleBase" id="RU361156"/>
    </source>
</evidence>
<dbReference type="PROSITE" id="PS00131">
    <property type="entry name" value="CARBOXYPEPT_SER_SER"/>
    <property type="match status" value="1"/>
</dbReference>
<comment type="similarity">
    <text evidence="1 2">Belongs to the peptidase S10 family.</text>
</comment>
<comment type="caution">
    <text evidence="3">The sequence shown here is derived from an EMBL/GenBank/DDBJ whole genome shotgun (WGS) entry which is preliminary data.</text>
</comment>
<keyword evidence="2" id="KW-0645">Protease</keyword>
<dbReference type="InterPro" id="IPR001563">
    <property type="entry name" value="Peptidase_S10"/>
</dbReference>
<dbReference type="GO" id="GO:0004185">
    <property type="term" value="F:serine-type carboxypeptidase activity"/>
    <property type="evidence" value="ECO:0007669"/>
    <property type="project" value="UniProtKB-UniRule"/>
</dbReference>
<dbReference type="Pfam" id="PF00450">
    <property type="entry name" value="Peptidase_S10"/>
    <property type="match status" value="2"/>
</dbReference>